<dbReference type="InterPro" id="IPR011008">
    <property type="entry name" value="Dimeric_a/b-barrel"/>
</dbReference>
<dbReference type="KEGG" id="nml:Namu_1093"/>
<dbReference type="SUPFAM" id="SSF54909">
    <property type="entry name" value="Dimeric alpha+beta barrel"/>
    <property type="match status" value="1"/>
</dbReference>
<accession>C8XCD6</accession>
<reference evidence="2" key="1">
    <citation type="submission" date="2009-09" db="EMBL/GenBank/DDBJ databases">
        <title>The complete genome of Nakamurella multipartita DSM 44233.</title>
        <authorList>
            <consortium name="US DOE Joint Genome Institute (JGI-PGF)"/>
            <person name="Lucas S."/>
            <person name="Copeland A."/>
            <person name="Lapidus A."/>
            <person name="Glavina del Rio T."/>
            <person name="Dalin E."/>
            <person name="Tice H."/>
            <person name="Bruce D."/>
            <person name="Goodwin L."/>
            <person name="Pitluck S."/>
            <person name="Kyrpides N."/>
            <person name="Mavromatis K."/>
            <person name="Ivanova N."/>
            <person name="Ovchinnikova G."/>
            <person name="Sims D."/>
            <person name="Meincke L."/>
            <person name="Brettin T."/>
            <person name="Detter J.C."/>
            <person name="Han C."/>
            <person name="Larimer F."/>
            <person name="Land M."/>
            <person name="Hauser L."/>
            <person name="Markowitz V."/>
            <person name="Cheng J.-F."/>
            <person name="Hugenholtz P."/>
            <person name="Woyke T."/>
            <person name="Wu D."/>
            <person name="Klenk H.-P."/>
            <person name="Eisen J.A."/>
        </authorList>
    </citation>
    <scope>NUCLEOTIDE SEQUENCE [LARGE SCALE GENOMIC DNA]</scope>
    <source>
        <strain evidence="2">ATCC 700099 / DSM 44233 / CIP 104796 / JCM 9543 / NBRC 105858 / Y-104</strain>
    </source>
</reference>
<dbReference type="InParanoid" id="C8XCD6"/>
<dbReference type="AlphaFoldDB" id="C8XCD6"/>
<dbReference type="eggNOG" id="COG1359">
    <property type="taxonomic scope" value="Bacteria"/>
</dbReference>
<dbReference type="Proteomes" id="UP000002218">
    <property type="component" value="Chromosome"/>
</dbReference>
<proteinExistence type="predicted"/>
<keyword evidence="2" id="KW-1185">Reference proteome</keyword>
<evidence type="ECO:0000313" key="2">
    <source>
        <dbReference type="Proteomes" id="UP000002218"/>
    </source>
</evidence>
<evidence type="ECO:0008006" key="3">
    <source>
        <dbReference type="Google" id="ProtNLM"/>
    </source>
</evidence>
<sequence length="108" mass="12596">MTGSGPRDVTYRRWRLRPGVPAEAVRDLLRARIAPHYRTLDPAVELDLEQLQDAAAVLAIARWPDRTSYDRATQGPAYQAWLEAYRPILDEWDRLVEFETEWFTRGLL</sequence>
<gene>
    <name evidence="1" type="ordered locus">Namu_1093</name>
</gene>
<protein>
    <recommendedName>
        <fullName evidence="3">ABM domain-containing protein</fullName>
    </recommendedName>
</protein>
<organism evidence="1 2">
    <name type="scientific">Nakamurella multipartita (strain ATCC 700099 / DSM 44233 / CIP 104796 / JCM 9543 / NBRC 105858 / Y-104)</name>
    <name type="common">Microsphaera multipartita</name>
    <dbReference type="NCBI Taxonomy" id="479431"/>
    <lineage>
        <taxon>Bacteria</taxon>
        <taxon>Bacillati</taxon>
        <taxon>Actinomycetota</taxon>
        <taxon>Actinomycetes</taxon>
        <taxon>Nakamurellales</taxon>
        <taxon>Nakamurellaceae</taxon>
        <taxon>Nakamurella</taxon>
    </lineage>
</organism>
<name>C8XCD6_NAKMY</name>
<dbReference type="HOGENOM" id="CLU_2194107_0_0_11"/>
<reference evidence="1 2" key="2">
    <citation type="journal article" date="2010" name="Stand. Genomic Sci.">
        <title>Complete genome sequence of Nakamurella multipartita type strain (Y-104).</title>
        <authorList>
            <person name="Tice H."/>
            <person name="Mayilraj S."/>
            <person name="Sims D."/>
            <person name="Lapidus A."/>
            <person name="Nolan M."/>
            <person name="Lucas S."/>
            <person name="Glavina Del Rio T."/>
            <person name="Copeland A."/>
            <person name="Cheng J.F."/>
            <person name="Meincke L."/>
            <person name="Bruce D."/>
            <person name="Goodwin L."/>
            <person name="Pitluck S."/>
            <person name="Ivanova N."/>
            <person name="Mavromatis K."/>
            <person name="Ovchinnikova G."/>
            <person name="Pati A."/>
            <person name="Chen A."/>
            <person name="Palaniappan K."/>
            <person name="Land M."/>
            <person name="Hauser L."/>
            <person name="Chang Y.J."/>
            <person name="Jeffries C.D."/>
            <person name="Detter J.C."/>
            <person name="Brettin T."/>
            <person name="Rohde M."/>
            <person name="Goker M."/>
            <person name="Bristow J."/>
            <person name="Eisen J.A."/>
            <person name="Markowitz V."/>
            <person name="Hugenholtz P."/>
            <person name="Kyrpides N.C."/>
            <person name="Klenk H.P."/>
            <person name="Chen F."/>
        </authorList>
    </citation>
    <scope>NUCLEOTIDE SEQUENCE [LARGE SCALE GENOMIC DNA]</scope>
    <source>
        <strain evidence="2">ATCC 700099 / DSM 44233 / CIP 104796 / JCM 9543 / NBRC 105858 / Y-104</strain>
    </source>
</reference>
<evidence type="ECO:0000313" key="1">
    <source>
        <dbReference type="EMBL" id="ACV77501.1"/>
    </source>
</evidence>
<dbReference type="EMBL" id="CP001737">
    <property type="protein sequence ID" value="ACV77501.1"/>
    <property type="molecule type" value="Genomic_DNA"/>
</dbReference>
<dbReference type="STRING" id="479431.Namu_1093"/>